<dbReference type="AlphaFoldDB" id="A0A4Z2H4G5"/>
<gene>
    <name evidence="2" type="ORF">EYF80_029977</name>
</gene>
<proteinExistence type="predicted"/>
<reference evidence="2 3" key="1">
    <citation type="submission" date="2019-03" db="EMBL/GenBank/DDBJ databases">
        <title>First draft genome of Liparis tanakae, snailfish: a comprehensive survey of snailfish specific genes.</title>
        <authorList>
            <person name="Kim W."/>
            <person name="Song I."/>
            <person name="Jeong J.-H."/>
            <person name="Kim D."/>
            <person name="Kim S."/>
            <person name="Ryu S."/>
            <person name="Song J.Y."/>
            <person name="Lee S.K."/>
        </authorList>
    </citation>
    <scope>NUCLEOTIDE SEQUENCE [LARGE SCALE GENOMIC DNA]</scope>
    <source>
        <tissue evidence="2">Muscle</tissue>
    </source>
</reference>
<name>A0A4Z2H4G5_9TELE</name>
<evidence type="ECO:0000313" key="3">
    <source>
        <dbReference type="Proteomes" id="UP000314294"/>
    </source>
</evidence>
<keyword evidence="3" id="KW-1185">Reference proteome</keyword>
<feature type="region of interest" description="Disordered" evidence="1">
    <location>
        <begin position="126"/>
        <end position="154"/>
    </location>
</feature>
<dbReference type="Proteomes" id="UP000314294">
    <property type="component" value="Unassembled WGS sequence"/>
</dbReference>
<organism evidence="2 3">
    <name type="scientific">Liparis tanakae</name>
    <name type="common">Tanaka's snailfish</name>
    <dbReference type="NCBI Taxonomy" id="230148"/>
    <lineage>
        <taxon>Eukaryota</taxon>
        <taxon>Metazoa</taxon>
        <taxon>Chordata</taxon>
        <taxon>Craniata</taxon>
        <taxon>Vertebrata</taxon>
        <taxon>Euteleostomi</taxon>
        <taxon>Actinopterygii</taxon>
        <taxon>Neopterygii</taxon>
        <taxon>Teleostei</taxon>
        <taxon>Neoteleostei</taxon>
        <taxon>Acanthomorphata</taxon>
        <taxon>Eupercaria</taxon>
        <taxon>Perciformes</taxon>
        <taxon>Cottioidei</taxon>
        <taxon>Cottales</taxon>
        <taxon>Liparidae</taxon>
        <taxon>Liparis</taxon>
    </lineage>
</organism>
<accession>A0A4Z2H4G5</accession>
<evidence type="ECO:0000256" key="1">
    <source>
        <dbReference type="SAM" id="MobiDB-lite"/>
    </source>
</evidence>
<evidence type="ECO:0000313" key="2">
    <source>
        <dbReference type="EMBL" id="TNN59792.1"/>
    </source>
</evidence>
<sequence>MGAGLNSEPVTDLFQETAPETRCISPSAASNRDDFPQPTWPTIIVSLPERPLYGGIDLEEYATLFQSGCHLVEEDDTLSFFHSSLGGRFLFTTFNGWRCRDKEEEEEGEDEGRDLEDDWRRSLHGGAHHAGQQEEGGDQDVKEGQRGKGHSWGEISVLGDVNMNHKRLQEERKDHMVMVSLSSMDLDI</sequence>
<comment type="caution">
    <text evidence="2">The sequence shown here is derived from an EMBL/GenBank/DDBJ whole genome shotgun (WGS) entry which is preliminary data.</text>
</comment>
<dbReference type="EMBL" id="SRLO01000348">
    <property type="protein sequence ID" value="TNN59792.1"/>
    <property type="molecule type" value="Genomic_DNA"/>
</dbReference>
<protein>
    <submittedName>
        <fullName evidence="2">Uncharacterized protein</fullName>
    </submittedName>
</protein>